<comment type="caution">
    <text evidence="2">The sequence shown here is derived from an EMBL/GenBank/DDBJ whole genome shotgun (WGS) entry which is preliminary data.</text>
</comment>
<feature type="region of interest" description="Disordered" evidence="1">
    <location>
        <begin position="1"/>
        <end position="24"/>
    </location>
</feature>
<reference evidence="2 3" key="1">
    <citation type="submission" date="2024-01" db="EMBL/GenBank/DDBJ databases">
        <title>The genome of the rayed Mediterranean limpet Patella caerulea (Linnaeus, 1758).</title>
        <authorList>
            <person name="Anh-Thu Weber A."/>
            <person name="Halstead-Nussloch G."/>
        </authorList>
    </citation>
    <scope>NUCLEOTIDE SEQUENCE [LARGE SCALE GENOMIC DNA]</scope>
    <source>
        <strain evidence="2">AATW-2023a</strain>
        <tissue evidence="2">Whole specimen</tissue>
    </source>
</reference>
<keyword evidence="3" id="KW-1185">Reference proteome</keyword>
<organism evidence="2 3">
    <name type="scientific">Patella caerulea</name>
    <name type="common">Rayed Mediterranean limpet</name>
    <dbReference type="NCBI Taxonomy" id="87958"/>
    <lineage>
        <taxon>Eukaryota</taxon>
        <taxon>Metazoa</taxon>
        <taxon>Spiralia</taxon>
        <taxon>Lophotrochozoa</taxon>
        <taxon>Mollusca</taxon>
        <taxon>Gastropoda</taxon>
        <taxon>Patellogastropoda</taxon>
        <taxon>Patelloidea</taxon>
        <taxon>Patellidae</taxon>
        <taxon>Patella</taxon>
    </lineage>
</organism>
<accession>A0AAN8JNY8</accession>
<evidence type="ECO:0000256" key="1">
    <source>
        <dbReference type="SAM" id="MobiDB-lite"/>
    </source>
</evidence>
<feature type="compositionally biased region" description="Basic and acidic residues" evidence="1">
    <location>
        <begin position="163"/>
        <end position="178"/>
    </location>
</feature>
<name>A0AAN8JNY8_PATCE</name>
<gene>
    <name evidence="2" type="ORF">SNE40_011732</name>
</gene>
<dbReference type="EMBL" id="JAZGQO010000008">
    <property type="protein sequence ID" value="KAK6179349.1"/>
    <property type="molecule type" value="Genomic_DNA"/>
</dbReference>
<proteinExistence type="predicted"/>
<feature type="region of interest" description="Disordered" evidence="1">
    <location>
        <begin position="82"/>
        <end position="178"/>
    </location>
</feature>
<dbReference type="AlphaFoldDB" id="A0AAN8JNY8"/>
<dbReference type="Proteomes" id="UP001347796">
    <property type="component" value="Unassembled WGS sequence"/>
</dbReference>
<sequence length="178" mass="19831">MATSGGDVIANEIDSSDDEEVPWNTERTIQQNQKDITAEDLSNPDTLLEKLETVDLTEEDTEELLHEAYKVNMKLKEILRRQEQNDGIQMRRVHTAGGLSGKNGGAQKFSSQKSPLPPISTNVDGLTRNAYTSQAGTRTASQRNSNRVTSSQGKRSPSRRKTSAKETKPDWDSRFSYS</sequence>
<feature type="compositionally biased region" description="Polar residues" evidence="1">
    <location>
        <begin position="108"/>
        <end position="155"/>
    </location>
</feature>
<evidence type="ECO:0000313" key="3">
    <source>
        <dbReference type="Proteomes" id="UP001347796"/>
    </source>
</evidence>
<evidence type="ECO:0000313" key="2">
    <source>
        <dbReference type="EMBL" id="KAK6179349.1"/>
    </source>
</evidence>
<protein>
    <submittedName>
        <fullName evidence="2">Uncharacterized protein</fullName>
    </submittedName>
</protein>